<evidence type="ECO:0000313" key="3">
    <source>
        <dbReference type="Proteomes" id="UP000887566"/>
    </source>
</evidence>
<protein>
    <submittedName>
        <fullName evidence="4">FAD-dependent oxidoreductase domain-containing protein 2</fullName>
    </submittedName>
</protein>
<accession>A0A914UXA3</accession>
<evidence type="ECO:0000256" key="1">
    <source>
        <dbReference type="ARBA" id="ARBA00023002"/>
    </source>
</evidence>
<sequence>MTVHLSLLCLLSLAPLSVIAEKITHDYCIVGAGPAGLQLGFFLNRDGHDYVIFEKSDVAGSFFAKYPRHRQLISINKRFTGRYNKEFNLRHDWNSLMSDDDDLLFGKYSEEYFPDADDYLKYLADYQRKLGINVKFNTEVSNISQSQQKGCKFEMQDQHENNYCCKRVLVIANGISDPIVSHGVGHDLIEGYESMSVNPKEFDGQSVLIFGRGNSALETAKSLYGHAAYLNLAARSRLRFSWDTHYVGDIRGINNEVLDSYHLKSLDGILEGMSIEEVDIVRRTDGKLDLIPNKKSHISLEDMDHNPVRHGYDRILRCIGFQWDKSLFNANTTPALSKTSSGKYPLMGTDYQSLQFPGMYFAGALAHSLDWRKSAGGFIHGFRYTTRALYRMLGWSVHQQPWPIVYLPVEHLMNTFLKRANEASGIYQMFGQLGDFAIYNREMQSFAYLEEFPVSRWNKIFESSGYKFENGKHLLFTMTMEYGANFSKPGNDNFGDTRVQSSLRSAELSNFLHPVFRVFRSVPSKDADITKNTIFNTKPIGLQHLLEDFTTEFSAVRTHIAPLRKFFEFFTELDLRPHLPENCLNLMLTTHVYDAYSSNVRLPVECRNLVETEESIALYS</sequence>
<dbReference type="GO" id="GO:0050660">
    <property type="term" value="F:flavin adenine dinucleotide binding"/>
    <property type="evidence" value="ECO:0007669"/>
    <property type="project" value="TreeGrafter"/>
</dbReference>
<dbReference type="GO" id="GO:0005788">
    <property type="term" value="C:endoplasmic reticulum lumen"/>
    <property type="evidence" value="ECO:0007669"/>
    <property type="project" value="TreeGrafter"/>
</dbReference>
<dbReference type="GO" id="GO:0004497">
    <property type="term" value="F:monooxygenase activity"/>
    <property type="evidence" value="ECO:0007669"/>
    <property type="project" value="TreeGrafter"/>
</dbReference>
<name>A0A914UXA3_9BILA</name>
<dbReference type="GO" id="GO:0036503">
    <property type="term" value="P:ERAD pathway"/>
    <property type="evidence" value="ECO:0007669"/>
    <property type="project" value="TreeGrafter"/>
</dbReference>
<feature type="chain" id="PRO_5037295138" evidence="2">
    <location>
        <begin position="21"/>
        <end position="620"/>
    </location>
</feature>
<dbReference type="InterPro" id="IPR050982">
    <property type="entry name" value="Auxin_biosynth/cation_transpt"/>
</dbReference>
<dbReference type="InterPro" id="IPR036188">
    <property type="entry name" value="FAD/NAD-bd_sf"/>
</dbReference>
<dbReference type="Proteomes" id="UP000887566">
    <property type="component" value="Unplaced"/>
</dbReference>
<keyword evidence="2" id="KW-0732">Signal</keyword>
<keyword evidence="3" id="KW-1185">Reference proteome</keyword>
<feature type="signal peptide" evidence="2">
    <location>
        <begin position="1"/>
        <end position="20"/>
    </location>
</feature>
<dbReference type="WBParaSite" id="PSAMB.scaffold1335size32783.g12439.t1">
    <property type="protein sequence ID" value="PSAMB.scaffold1335size32783.g12439.t1"/>
    <property type="gene ID" value="PSAMB.scaffold1335size32783.g12439"/>
</dbReference>
<dbReference type="PANTHER" id="PTHR43539:SF23">
    <property type="entry name" value="FAD-DEPENDENT OXIDOREDUCTASE DOMAIN-CONTAINING PROTEIN 2"/>
    <property type="match status" value="1"/>
</dbReference>
<proteinExistence type="predicted"/>
<dbReference type="PANTHER" id="PTHR43539">
    <property type="entry name" value="FLAVIN-BINDING MONOOXYGENASE-LIKE PROTEIN (AFU_ORTHOLOGUE AFUA_4G09220)"/>
    <property type="match status" value="1"/>
</dbReference>
<dbReference type="Pfam" id="PF13738">
    <property type="entry name" value="Pyr_redox_3"/>
    <property type="match status" value="1"/>
</dbReference>
<dbReference type="SUPFAM" id="SSF51905">
    <property type="entry name" value="FAD/NAD(P)-binding domain"/>
    <property type="match status" value="1"/>
</dbReference>
<dbReference type="AlphaFoldDB" id="A0A914UXA3"/>
<organism evidence="3 4">
    <name type="scientific">Plectus sambesii</name>
    <dbReference type="NCBI Taxonomy" id="2011161"/>
    <lineage>
        <taxon>Eukaryota</taxon>
        <taxon>Metazoa</taxon>
        <taxon>Ecdysozoa</taxon>
        <taxon>Nematoda</taxon>
        <taxon>Chromadorea</taxon>
        <taxon>Plectida</taxon>
        <taxon>Plectina</taxon>
        <taxon>Plectoidea</taxon>
        <taxon>Plectidae</taxon>
        <taxon>Plectus</taxon>
    </lineage>
</organism>
<evidence type="ECO:0000256" key="2">
    <source>
        <dbReference type="SAM" id="SignalP"/>
    </source>
</evidence>
<keyword evidence="1" id="KW-0560">Oxidoreductase</keyword>
<dbReference type="Gene3D" id="3.50.50.60">
    <property type="entry name" value="FAD/NAD(P)-binding domain"/>
    <property type="match status" value="2"/>
</dbReference>
<evidence type="ECO:0000313" key="4">
    <source>
        <dbReference type="WBParaSite" id="PSAMB.scaffold1335size32783.g12439.t1"/>
    </source>
</evidence>
<reference evidence="4" key="1">
    <citation type="submission" date="2022-11" db="UniProtKB">
        <authorList>
            <consortium name="WormBaseParasite"/>
        </authorList>
    </citation>
    <scope>IDENTIFICATION</scope>
</reference>